<dbReference type="Proteomes" id="UP001565369">
    <property type="component" value="Unassembled WGS sequence"/>
</dbReference>
<protein>
    <submittedName>
        <fullName evidence="1">Uncharacterized protein</fullName>
    </submittedName>
</protein>
<reference evidence="1 2" key="1">
    <citation type="submission" date="2024-07" db="EMBL/GenBank/DDBJ databases">
        <title>Genomic Encyclopedia of Type Strains, Phase V (KMG-V): Genome sequencing to study the core and pangenomes of soil and plant-associated prokaryotes.</title>
        <authorList>
            <person name="Whitman W."/>
        </authorList>
    </citation>
    <scope>NUCLEOTIDE SEQUENCE [LARGE SCALE GENOMIC DNA]</scope>
    <source>
        <strain evidence="1 2">USDA 152</strain>
    </source>
</reference>
<organism evidence="1 2">
    <name type="scientific">Bradyrhizobium ottawaense</name>
    <dbReference type="NCBI Taxonomy" id="931866"/>
    <lineage>
        <taxon>Bacteria</taxon>
        <taxon>Pseudomonadati</taxon>
        <taxon>Pseudomonadota</taxon>
        <taxon>Alphaproteobacteria</taxon>
        <taxon>Hyphomicrobiales</taxon>
        <taxon>Nitrobacteraceae</taxon>
        <taxon>Bradyrhizobium</taxon>
    </lineage>
</organism>
<evidence type="ECO:0000313" key="1">
    <source>
        <dbReference type="EMBL" id="MEY9459204.1"/>
    </source>
</evidence>
<comment type="caution">
    <text evidence="1">The sequence shown here is derived from an EMBL/GenBank/DDBJ whole genome shotgun (WGS) entry which is preliminary data.</text>
</comment>
<evidence type="ECO:0000313" key="2">
    <source>
        <dbReference type="Proteomes" id="UP001565369"/>
    </source>
</evidence>
<proteinExistence type="predicted"/>
<gene>
    <name evidence="1" type="ORF">ABIG07_008152</name>
</gene>
<sequence>MDVALSGLLRTADMEFTDRYEEHPRTNPLSQRFSHKLQESRIAYRLATLRIMNIEIGIVHMADRFVVGTRFKMSELGSLRCPHLAHEVGSVVEVSLRTTGVTVLFDGAARPTVLHSEYITPLSE</sequence>
<keyword evidence="2" id="KW-1185">Reference proteome</keyword>
<name>A0ABV4G5S3_9BRAD</name>
<dbReference type="EMBL" id="JBGBZJ010000003">
    <property type="protein sequence ID" value="MEY9459204.1"/>
    <property type="molecule type" value="Genomic_DNA"/>
</dbReference>
<accession>A0ABV4G5S3</accession>